<evidence type="ECO:0000313" key="2">
    <source>
        <dbReference type="EMBL" id="GAA4138155.1"/>
    </source>
</evidence>
<keyword evidence="3" id="KW-1185">Reference proteome</keyword>
<gene>
    <name evidence="2" type="ORF">GCM10022250_36540</name>
</gene>
<comment type="caution">
    <text evidence="2">The sequence shown here is derived from an EMBL/GenBank/DDBJ whole genome shotgun (WGS) entry which is preliminary data.</text>
</comment>
<dbReference type="Pfam" id="PF04738">
    <property type="entry name" value="Lant_dehydr_N"/>
    <property type="match status" value="1"/>
</dbReference>
<dbReference type="Proteomes" id="UP001501333">
    <property type="component" value="Unassembled WGS sequence"/>
</dbReference>
<evidence type="ECO:0000313" key="3">
    <source>
        <dbReference type="Proteomes" id="UP001501333"/>
    </source>
</evidence>
<feature type="domain" description="Lantibiotic dehydratase N-terminal" evidence="1">
    <location>
        <begin position="44"/>
        <end position="691"/>
    </location>
</feature>
<dbReference type="InterPro" id="IPR006827">
    <property type="entry name" value="Lant_deHydtase_N"/>
</dbReference>
<dbReference type="RefSeq" id="WP_229349550.1">
    <property type="nucleotide sequence ID" value="NZ_BAABAO010000013.1"/>
</dbReference>
<organism evidence="2 3">
    <name type="scientific">Flavobacterium chungbukense</name>
    <dbReference type="NCBI Taxonomy" id="877464"/>
    <lineage>
        <taxon>Bacteria</taxon>
        <taxon>Pseudomonadati</taxon>
        <taxon>Bacteroidota</taxon>
        <taxon>Flavobacteriia</taxon>
        <taxon>Flavobacteriales</taxon>
        <taxon>Flavobacteriaceae</taxon>
        <taxon>Flavobacterium</taxon>
    </lineage>
</organism>
<reference evidence="3" key="1">
    <citation type="journal article" date="2019" name="Int. J. Syst. Evol. Microbiol.">
        <title>The Global Catalogue of Microorganisms (GCM) 10K type strain sequencing project: providing services to taxonomists for standard genome sequencing and annotation.</title>
        <authorList>
            <consortium name="The Broad Institute Genomics Platform"/>
            <consortium name="The Broad Institute Genome Sequencing Center for Infectious Disease"/>
            <person name="Wu L."/>
            <person name="Ma J."/>
        </authorList>
    </citation>
    <scope>NUCLEOTIDE SEQUENCE [LARGE SCALE GENOMIC DNA]</scope>
    <source>
        <strain evidence="3">JCM 17386</strain>
    </source>
</reference>
<protein>
    <recommendedName>
        <fullName evidence="1">Lantibiotic dehydratase N-terminal domain-containing protein</fullName>
    </recommendedName>
</protein>
<dbReference type="EMBL" id="BAABAO010000013">
    <property type="protein sequence ID" value="GAA4138155.1"/>
    <property type="molecule type" value="Genomic_DNA"/>
</dbReference>
<proteinExistence type="predicted"/>
<accession>A0ABP7YMZ6</accession>
<sequence length="735" mass="85355">MISNSRIVPFDKYVLRTPLFPFSLYLELVRDYATEKAKQLYQESPIIREAINLASPSLLQELNKWGNNDSNLSAEKAKKLEITFLKYLARMSSRCTPFGLFSGCSVGRIDEETKIILGDIAKFERFTQFDMQFWISLIQEIATNETVIPFLKYNLNNSIYKVGDFYRYIEYKTVGTKREHSITALRESAVLTKLLDKIKSEPGLTLEEMVMFLADDESEKQEAQDFILKLIEFQFLVSELDASVTGSNEWERVLLVLSKIQNLTAKHQILKDVKTMLNNLDQTLVPSEGKYHEIKNDIGKLEITFDEKYLFQTDLNTFAHQNTLDKSVYTRIQRALSFLNCIQTNRASSNQENFKKAFIRRYETKMMPLTTALDTEIGIGYLQNQNINDDNEILDFLAIKPKQEDGEKQLWTSYDLILQRKINESILEGKQVINLTKKDFADFNADYKDVPATFSVMIEVFGKDEIVLYPTGDVSAIKLLGRFCNGNSDIYSLTKDIVAKEQEFYKNEIMAEVVHFPESRTGNILRRPVLRKHEIGYLAKPGVSEDDNIDLNDLWITVENDSIVLFSKKLNKKVIPCLSNAHNYSKNSLPVYHFLCDLQEQHSKPIYSFSWGILEQHYNFFPRVVYQEVILSKAQWIVKNEELSFLSKSKDSKLMEEFLKWKSARNLPRYLNLVSGDNTLLIDFETEIGMEIFLKSVQNKEKVLLEEFLFTKETAVKNQDSEYYCNQFILSFYKE</sequence>
<evidence type="ECO:0000259" key="1">
    <source>
        <dbReference type="Pfam" id="PF04738"/>
    </source>
</evidence>
<name>A0ABP7YMZ6_9FLAO</name>